<proteinExistence type="inferred from homology"/>
<evidence type="ECO:0000313" key="5">
    <source>
        <dbReference type="EMBL" id="RCW78670.1"/>
    </source>
</evidence>
<dbReference type="InterPro" id="IPR015813">
    <property type="entry name" value="Pyrv/PenolPyrv_kinase-like_dom"/>
</dbReference>
<comment type="similarity">
    <text evidence="1">Belongs to the HpcH/HpaI aldolase family.</text>
</comment>
<name>A0A368YEL7_9RHOB</name>
<evidence type="ECO:0000259" key="4">
    <source>
        <dbReference type="Pfam" id="PF03328"/>
    </source>
</evidence>
<comment type="caution">
    <text evidence="5">The sequence shown here is derived from an EMBL/GenBank/DDBJ whole genome shotgun (WGS) entry which is preliminary data.</text>
</comment>
<evidence type="ECO:0000256" key="2">
    <source>
        <dbReference type="ARBA" id="ARBA00022723"/>
    </source>
</evidence>
<evidence type="ECO:0000313" key="6">
    <source>
        <dbReference type="Proteomes" id="UP000253345"/>
    </source>
</evidence>
<accession>A0A368YEL7</accession>
<dbReference type="EMBL" id="QPJL01000033">
    <property type="protein sequence ID" value="RCW78670.1"/>
    <property type="molecule type" value="Genomic_DNA"/>
</dbReference>
<dbReference type="GO" id="GO:0005737">
    <property type="term" value="C:cytoplasm"/>
    <property type="evidence" value="ECO:0007669"/>
    <property type="project" value="TreeGrafter"/>
</dbReference>
<keyword evidence="6" id="KW-1185">Reference proteome</keyword>
<sequence>MRKNRLREIWAEGRPVLHGWLSIASPFNAEIMAAQDYDAISIDIQHGAVDYKDVLAMFQAMRASGKVLMARVPWLDPSWIMKVLDAGAYGIICPMINTRAQAEEFLRYMRYPPLGERSFGPTRAAYAAGADYAAEANHEILAWAMIETAEAMRNLDEIAATPGLDGIYVGPADLAFSLSEGRLTPAFDREEPEVIAAIQTILAACKRNGLKAALHCGTPEYAARAIGWGFDMTTVSGDSRLLAQAAAQSVATWRQLTDGSTAPGTPKGGY</sequence>
<dbReference type="PANTHER" id="PTHR30502:SF0">
    <property type="entry name" value="PHOSPHOENOLPYRUVATE CARBOXYLASE FAMILY PROTEIN"/>
    <property type="match status" value="1"/>
</dbReference>
<dbReference type="AlphaFoldDB" id="A0A368YEL7"/>
<organism evidence="5 6">
    <name type="scientific">Paracoccus lutimaris</name>
    <dbReference type="NCBI Taxonomy" id="1490030"/>
    <lineage>
        <taxon>Bacteria</taxon>
        <taxon>Pseudomonadati</taxon>
        <taxon>Pseudomonadota</taxon>
        <taxon>Alphaproteobacteria</taxon>
        <taxon>Rhodobacterales</taxon>
        <taxon>Paracoccaceae</taxon>
        <taxon>Paracoccus</taxon>
    </lineage>
</organism>
<dbReference type="Pfam" id="PF03328">
    <property type="entry name" value="HpcH_HpaI"/>
    <property type="match status" value="1"/>
</dbReference>
<keyword evidence="3" id="KW-0456">Lyase</keyword>
<dbReference type="Gene3D" id="3.20.20.60">
    <property type="entry name" value="Phosphoenolpyruvate-binding domains"/>
    <property type="match status" value="1"/>
</dbReference>
<dbReference type="GO" id="GO:0046872">
    <property type="term" value="F:metal ion binding"/>
    <property type="evidence" value="ECO:0007669"/>
    <property type="project" value="UniProtKB-KW"/>
</dbReference>
<feature type="domain" description="HpcH/HpaI aldolase/citrate lyase" evidence="4">
    <location>
        <begin position="20"/>
        <end position="213"/>
    </location>
</feature>
<dbReference type="GO" id="GO:0016832">
    <property type="term" value="F:aldehyde-lyase activity"/>
    <property type="evidence" value="ECO:0007669"/>
    <property type="project" value="TreeGrafter"/>
</dbReference>
<evidence type="ECO:0000256" key="1">
    <source>
        <dbReference type="ARBA" id="ARBA00005568"/>
    </source>
</evidence>
<dbReference type="OrthoDB" id="9802624at2"/>
<dbReference type="PANTHER" id="PTHR30502">
    <property type="entry name" value="2-KETO-3-DEOXY-L-RHAMNONATE ALDOLASE"/>
    <property type="match status" value="1"/>
</dbReference>
<dbReference type="SUPFAM" id="SSF51621">
    <property type="entry name" value="Phosphoenolpyruvate/pyruvate domain"/>
    <property type="match status" value="1"/>
</dbReference>
<dbReference type="InterPro" id="IPR050251">
    <property type="entry name" value="HpcH-HpaI_aldolase"/>
</dbReference>
<gene>
    <name evidence="5" type="ORF">DFP89_13312</name>
</gene>
<dbReference type="RefSeq" id="WP_114350748.1">
    <property type="nucleotide sequence ID" value="NZ_QPJL01000033.1"/>
</dbReference>
<evidence type="ECO:0000256" key="3">
    <source>
        <dbReference type="ARBA" id="ARBA00023239"/>
    </source>
</evidence>
<dbReference type="Proteomes" id="UP000253345">
    <property type="component" value="Unassembled WGS sequence"/>
</dbReference>
<protein>
    <submittedName>
        <fullName evidence="5">4-hydroxy-2-oxoheptanedioate aldolase</fullName>
    </submittedName>
</protein>
<keyword evidence="2" id="KW-0479">Metal-binding</keyword>
<reference evidence="5 6" key="1">
    <citation type="submission" date="2018-07" db="EMBL/GenBank/DDBJ databases">
        <title>Genomic Encyclopedia of Type Strains, Phase III (KMG-III): the genomes of soil and plant-associated and newly described type strains.</title>
        <authorList>
            <person name="Whitman W."/>
        </authorList>
    </citation>
    <scope>NUCLEOTIDE SEQUENCE [LARGE SCALE GENOMIC DNA]</scope>
    <source>
        <strain evidence="5 6">CECT 8525</strain>
    </source>
</reference>
<dbReference type="InterPro" id="IPR005000">
    <property type="entry name" value="Aldolase/citrate-lyase_domain"/>
</dbReference>
<dbReference type="InterPro" id="IPR040442">
    <property type="entry name" value="Pyrv_kinase-like_dom_sf"/>
</dbReference>